<dbReference type="EMBL" id="VTEV01000012">
    <property type="protein sequence ID" value="TYS62505.1"/>
    <property type="molecule type" value="Genomic_DNA"/>
</dbReference>
<dbReference type="InterPro" id="IPR003594">
    <property type="entry name" value="HATPase_dom"/>
</dbReference>
<proteinExistence type="predicted"/>
<comment type="caution">
    <text evidence="2">The sequence shown here is derived from an EMBL/GenBank/DDBJ whole genome shotgun (WGS) entry which is preliminary data.</text>
</comment>
<reference evidence="2 3" key="1">
    <citation type="submission" date="2019-08" db="EMBL/GenBank/DDBJ databases">
        <title>Bacillus genomes from the desert of Cuatro Cienegas, Coahuila.</title>
        <authorList>
            <person name="Olmedo-Alvarez G."/>
        </authorList>
    </citation>
    <scope>NUCLEOTIDE SEQUENCE [LARGE SCALE GENOMIC DNA]</scope>
    <source>
        <strain evidence="2 3">CH28_1T</strain>
    </source>
</reference>
<sequence length="133" mass="14591">MEIKHQLTIKDDKDIIYVRKLGREIATGMGFNYIDQVRITTAISELARNVVKYAGSGTVSIEVIHKYAPGLCVIVIDNGPGITSIGKAMEDGYSTSDSLGAGLPGVKRMMDEFLIDSVIEQGTRIEMVKWLRG</sequence>
<dbReference type="SUPFAM" id="SSF55874">
    <property type="entry name" value="ATPase domain of HSP90 chaperone/DNA topoisomerase II/histidine kinase"/>
    <property type="match status" value="1"/>
</dbReference>
<dbReference type="Pfam" id="PF02518">
    <property type="entry name" value="HATPase_c"/>
    <property type="match status" value="1"/>
</dbReference>
<dbReference type="CDD" id="cd16934">
    <property type="entry name" value="HATPase_RsbT-like"/>
    <property type="match status" value="1"/>
</dbReference>
<dbReference type="InterPro" id="IPR036890">
    <property type="entry name" value="HATPase_C_sf"/>
</dbReference>
<organism evidence="2 3">
    <name type="scientific">Sutcliffiella horikoshii</name>
    <dbReference type="NCBI Taxonomy" id="79883"/>
    <lineage>
        <taxon>Bacteria</taxon>
        <taxon>Bacillati</taxon>
        <taxon>Bacillota</taxon>
        <taxon>Bacilli</taxon>
        <taxon>Bacillales</taxon>
        <taxon>Bacillaceae</taxon>
        <taxon>Sutcliffiella</taxon>
    </lineage>
</organism>
<accession>A0A5D4SGA0</accession>
<dbReference type="STRING" id="79883.GCA_001636495_00227"/>
<evidence type="ECO:0000313" key="2">
    <source>
        <dbReference type="EMBL" id="TYS62505.1"/>
    </source>
</evidence>
<dbReference type="RefSeq" id="WP_148990035.1">
    <property type="nucleotide sequence ID" value="NZ_VTEV01000012.1"/>
</dbReference>
<gene>
    <name evidence="2" type="ORF">FZC76_20600</name>
</gene>
<evidence type="ECO:0000259" key="1">
    <source>
        <dbReference type="SMART" id="SM00387"/>
    </source>
</evidence>
<dbReference type="Gene3D" id="3.30.565.10">
    <property type="entry name" value="Histidine kinase-like ATPase, C-terminal domain"/>
    <property type="match status" value="1"/>
</dbReference>
<protein>
    <submittedName>
        <fullName evidence="2">Anti-sigma regulatory factor</fullName>
    </submittedName>
</protein>
<name>A0A5D4SGA0_9BACI</name>
<dbReference type="OrthoDB" id="9799195at2"/>
<dbReference type="Proteomes" id="UP000322524">
    <property type="component" value="Unassembled WGS sequence"/>
</dbReference>
<dbReference type="SMART" id="SM00387">
    <property type="entry name" value="HATPase_c"/>
    <property type="match status" value="1"/>
</dbReference>
<dbReference type="AlphaFoldDB" id="A0A5D4SGA0"/>
<feature type="domain" description="Histidine kinase/HSP90-like ATPase" evidence="1">
    <location>
        <begin position="34"/>
        <end position="133"/>
    </location>
</feature>
<evidence type="ECO:0000313" key="3">
    <source>
        <dbReference type="Proteomes" id="UP000322524"/>
    </source>
</evidence>